<dbReference type="InterPro" id="IPR001173">
    <property type="entry name" value="Glyco_trans_2-like"/>
</dbReference>
<reference evidence="7 8" key="1">
    <citation type="journal article" date="2016" name="Nat. Commun.">
        <title>Thousands of microbial genomes shed light on interconnected biogeochemical processes in an aquifer system.</title>
        <authorList>
            <person name="Anantharaman K."/>
            <person name="Brown C.T."/>
            <person name="Hug L.A."/>
            <person name="Sharon I."/>
            <person name="Castelle C.J."/>
            <person name="Probst A.J."/>
            <person name="Thomas B.C."/>
            <person name="Singh A."/>
            <person name="Wilkins M.J."/>
            <person name="Karaoz U."/>
            <person name="Brodie E.L."/>
            <person name="Williams K.H."/>
            <person name="Hubbard S.S."/>
            <person name="Banfield J.F."/>
        </authorList>
    </citation>
    <scope>NUCLEOTIDE SEQUENCE [LARGE SCALE GENOMIC DNA]</scope>
</reference>
<comment type="caution">
    <text evidence="7">The sequence shown here is derived from an EMBL/GenBank/DDBJ whole genome shotgun (WGS) entry which is preliminary data.</text>
</comment>
<dbReference type="PANTHER" id="PTHR43646">
    <property type="entry name" value="GLYCOSYLTRANSFERASE"/>
    <property type="match status" value="1"/>
</dbReference>
<protein>
    <recommendedName>
        <fullName evidence="6">Glycosyltransferase 2-like domain-containing protein</fullName>
    </recommendedName>
</protein>
<evidence type="ECO:0000256" key="5">
    <source>
        <dbReference type="ARBA" id="ARBA00023136"/>
    </source>
</evidence>
<organism evidence="7 8">
    <name type="scientific">candidate division WWE3 bacterium RIFOXYA2_FULL_46_9</name>
    <dbReference type="NCBI Taxonomy" id="1802636"/>
    <lineage>
        <taxon>Bacteria</taxon>
        <taxon>Katanobacteria</taxon>
    </lineage>
</organism>
<dbReference type="GO" id="GO:0005886">
    <property type="term" value="C:plasma membrane"/>
    <property type="evidence" value="ECO:0007669"/>
    <property type="project" value="UniProtKB-SubCell"/>
</dbReference>
<dbReference type="InterPro" id="IPR029044">
    <property type="entry name" value="Nucleotide-diphossugar_trans"/>
</dbReference>
<name>A0A1F4W1L8_UNCKA</name>
<dbReference type="GO" id="GO:0016757">
    <property type="term" value="F:glycosyltransferase activity"/>
    <property type="evidence" value="ECO:0007669"/>
    <property type="project" value="UniProtKB-KW"/>
</dbReference>
<evidence type="ECO:0000256" key="2">
    <source>
        <dbReference type="ARBA" id="ARBA00022475"/>
    </source>
</evidence>
<dbReference type="CDD" id="cd00761">
    <property type="entry name" value="Glyco_tranf_GTA_type"/>
    <property type="match status" value="1"/>
</dbReference>
<gene>
    <name evidence="7" type="ORF">A2264_03630</name>
</gene>
<evidence type="ECO:0000256" key="3">
    <source>
        <dbReference type="ARBA" id="ARBA00022676"/>
    </source>
</evidence>
<dbReference type="PANTHER" id="PTHR43646:SF2">
    <property type="entry name" value="GLYCOSYLTRANSFERASE 2-LIKE DOMAIN-CONTAINING PROTEIN"/>
    <property type="match status" value="1"/>
</dbReference>
<dbReference type="AlphaFoldDB" id="A0A1F4W1L8"/>
<keyword evidence="4" id="KW-0808">Transferase</keyword>
<dbReference type="Proteomes" id="UP000176614">
    <property type="component" value="Unassembled WGS sequence"/>
</dbReference>
<evidence type="ECO:0000313" key="7">
    <source>
        <dbReference type="EMBL" id="OGC62943.1"/>
    </source>
</evidence>
<keyword evidence="3" id="KW-0328">Glycosyltransferase</keyword>
<feature type="domain" description="Glycosyltransferase 2-like" evidence="6">
    <location>
        <begin position="4"/>
        <end position="162"/>
    </location>
</feature>
<keyword evidence="5" id="KW-0472">Membrane</keyword>
<evidence type="ECO:0000313" key="8">
    <source>
        <dbReference type="Proteomes" id="UP000176614"/>
    </source>
</evidence>
<evidence type="ECO:0000256" key="4">
    <source>
        <dbReference type="ARBA" id="ARBA00022679"/>
    </source>
</evidence>
<sequence length="245" mass="28328">MKLSVLIITLNEEFYVGKLLDSLILQTYKNFEVILVDGKSTDKTMEVVKGYEAQLDLKIFVPEKKGISFQRNFAASKASTDNLCFFDADTVLEPDFLKKLSDYLKGHPKTDMLTSHNRPISNRLFDRLLYSTANLYLEATKHFTPGAIGTFIYCRKEAFDQVGGFDEAIECGEDFSLMKYMHKAGFNYALLKDPKILFSVRRLDKYGRWGFVKYQVPRTIYYWVKGDIKTKKLEYDVGNHIKPLE</sequence>
<keyword evidence="2" id="KW-1003">Cell membrane</keyword>
<accession>A0A1F4W1L8</accession>
<dbReference type="Pfam" id="PF00535">
    <property type="entry name" value="Glycos_transf_2"/>
    <property type="match status" value="1"/>
</dbReference>
<evidence type="ECO:0000256" key="1">
    <source>
        <dbReference type="ARBA" id="ARBA00004236"/>
    </source>
</evidence>
<dbReference type="EMBL" id="MEVT01000011">
    <property type="protein sequence ID" value="OGC62943.1"/>
    <property type="molecule type" value="Genomic_DNA"/>
</dbReference>
<proteinExistence type="predicted"/>
<comment type="subcellular location">
    <subcellularLocation>
        <location evidence="1">Cell membrane</location>
    </subcellularLocation>
</comment>
<evidence type="ECO:0000259" key="6">
    <source>
        <dbReference type="Pfam" id="PF00535"/>
    </source>
</evidence>
<dbReference type="SUPFAM" id="SSF53448">
    <property type="entry name" value="Nucleotide-diphospho-sugar transferases"/>
    <property type="match status" value="1"/>
</dbReference>
<dbReference type="Gene3D" id="3.90.550.10">
    <property type="entry name" value="Spore Coat Polysaccharide Biosynthesis Protein SpsA, Chain A"/>
    <property type="match status" value="1"/>
</dbReference>